<dbReference type="AlphaFoldDB" id="A0AAN7W893"/>
<feature type="transmembrane region" description="Helical" evidence="1">
    <location>
        <begin position="20"/>
        <end position="43"/>
    </location>
</feature>
<comment type="caution">
    <text evidence="2">The sequence shown here is derived from an EMBL/GenBank/DDBJ whole genome shotgun (WGS) entry which is preliminary data.</text>
</comment>
<reference evidence="2" key="1">
    <citation type="submission" date="2023-08" db="EMBL/GenBank/DDBJ databases">
        <title>Black Yeasts Isolated from many extreme environments.</title>
        <authorList>
            <person name="Coleine C."/>
            <person name="Stajich J.E."/>
            <person name="Selbmann L."/>
        </authorList>
    </citation>
    <scope>NUCLEOTIDE SEQUENCE</scope>
    <source>
        <strain evidence="2">CCFEE 5810</strain>
    </source>
</reference>
<gene>
    <name evidence="2" type="ORF">LTR97_011330</name>
</gene>
<evidence type="ECO:0008006" key="4">
    <source>
        <dbReference type="Google" id="ProtNLM"/>
    </source>
</evidence>
<proteinExistence type="predicted"/>
<keyword evidence="1" id="KW-0472">Membrane</keyword>
<evidence type="ECO:0000256" key="1">
    <source>
        <dbReference type="SAM" id="Phobius"/>
    </source>
</evidence>
<name>A0AAN7W893_9PEZI</name>
<dbReference type="Proteomes" id="UP001310594">
    <property type="component" value="Unassembled WGS sequence"/>
</dbReference>
<feature type="transmembrane region" description="Helical" evidence="1">
    <location>
        <begin position="169"/>
        <end position="192"/>
    </location>
</feature>
<sequence>MKLISPKQKLDTSYHLRRTIALHAGFLVIVAIIFPAMILFAGFTGTAHHLDDTNGMLCFSDGSAHLFGKVMAPLRAQAWVPSLFLSITLGFGSLTFPAAKGIDIAWDLLVERGGQLCLTALTYPLAPTSFRLFSSVAFGGVSVSSLYALSSHRRRASKSPHDWMSTWLYAALALMTLYILAFPTLVSIMSGYQSKLTPYAKDPDDPNNLLPVHDLRIPHLVVLDGQRLGLGNHFPVESTSPGVSDARTVGNCKWLFHKRRLPQAWLTPMSDAEAVRFLDSYLVTDGNLDFPVSQGINYEMRWEKQNGITYVPPKNQVYDNQANNISSGVSFSFLSNATSLEAVWSNITLQAYINRTAYLSPPPLDIVYNDPDLISRDAEQYLWAGDTMYNRSWLLASTVCQPSSGYQWGFSGGMLLLFACATALYTVLAVNLHWLVYRHSRADRYAHTFSVYRDVLDLAGELRLLLGDEVDTLSGSN</sequence>
<keyword evidence="1" id="KW-1133">Transmembrane helix</keyword>
<protein>
    <recommendedName>
        <fullName evidence="4">Transmembrane protein</fullName>
    </recommendedName>
</protein>
<feature type="transmembrane region" description="Helical" evidence="1">
    <location>
        <begin position="132"/>
        <end position="149"/>
    </location>
</feature>
<keyword evidence="1" id="KW-0812">Transmembrane</keyword>
<dbReference type="EMBL" id="JAVRQU010000020">
    <property type="protein sequence ID" value="KAK5692156.1"/>
    <property type="molecule type" value="Genomic_DNA"/>
</dbReference>
<evidence type="ECO:0000313" key="2">
    <source>
        <dbReference type="EMBL" id="KAK5692156.1"/>
    </source>
</evidence>
<organism evidence="2 3">
    <name type="scientific">Elasticomyces elasticus</name>
    <dbReference type="NCBI Taxonomy" id="574655"/>
    <lineage>
        <taxon>Eukaryota</taxon>
        <taxon>Fungi</taxon>
        <taxon>Dikarya</taxon>
        <taxon>Ascomycota</taxon>
        <taxon>Pezizomycotina</taxon>
        <taxon>Dothideomycetes</taxon>
        <taxon>Dothideomycetidae</taxon>
        <taxon>Mycosphaerellales</taxon>
        <taxon>Teratosphaeriaceae</taxon>
        <taxon>Elasticomyces</taxon>
    </lineage>
</organism>
<accession>A0AAN7W893</accession>
<feature type="transmembrane region" description="Helical" evidence="1">
    <location>
        <begin position="408"/>
        <end position="436"/>
    </location>
</feature>
<evidence type="ECO:0000313" key="3">
    <source>
        <dbReference type="Proteomes" id="UP001310594"/>
    </source>
</evidence>